<dbReference type="EMBL" id="QKKF02030719">
    <property type="protein sequence ID" value="RZF34676.1"/>
    <property type="molecule type" value="Genomic_DNA"/>
</dbReference>
<evidence type="ECO:0000313" key="2">
    <source>
        <dbReference type="EMBL" id="RZF46845.1"/>
    </source>
</evidence>
<dbReference type="AlphaFoldDB" id="A0A482XL74"/>
<protein>
    <submittedName>
        <fullName evidence="2">Uncharacterized protein</fullName>
    </submittedName>
</protein>
<dbReference type="Proteomes" id="UP000291343">
    <property type="component" value="Unassembled WGS sequence"/>
</dbReference>
<gene>
    <name evidence="1" type="ORF">LSTR_LSTR002758</name>
    <name evidence="2" type="ORF">LSTR_LSTR017347</name>
</gene>
<dbReference type="InParanoid" id="A0A482XL74"/>
<accession>A0A482XL74</accession>
<organism evidence="2 3">
    <name type="scientific">Laodelphax striatellus</name>
    <name type="common">Small brown planthopper</name>
    <name type="synonym">Delphax striatella</name>
    <dbReference type="NCBI Taxonomy" id="195883"/>
    <lineage>
        <taxon>Eukaryota</taxon>
        <taxon>Metazoa</taxon>
        <taxon>Ecdysozoa</taxon>
        <taxon>Arthropoda</taxon>
        <taxon>Hexapoda</taxon>
        <taxon>Insecta</taxon>
        <taxon>Pterygota</taxon>
        <taxon>Neoptera</taxon>
        <taxon>Paraneoptera</taxon>
        <taxon>Hemiptera</taxon>
        <taxon>Auchenorrhyncha</taxon>
        <taxon>Fulgoroidea</taxon>
        <taxon>Delphacidae</taxon>
        <taxon>Criomorphinae</taxon>
        <taxon>Laodelphax</taxon>
    </lineage>
</organism>
<dbReference type="EMBL" id="QKKF02005654">
    <property type="protein sequence ID" value="RZF46845.1"/>
    <property type="molecule type" value="Genomic_DNA"/>
</dbReference>
<evidence type="ECO:0000313" key="3">
    <source>
        <dbReference type="Proteomes" id="UP000291343"/>
    </source>
</evidence>
<keyword evidence="3" id="KW-1185">Reference proteome</keyword>
<reference evidence="2 3" key="1">
    <citation type="journal article" date="2017" name="Gigascience">
        <title>Genome sequence of the small brown planthopper, Laodelphax striatellus.</title>
        <authorList>
            <person name="Zhu J."/>
            <person name="Jiang F."/>
            <person name="Wang X."/>
            <person name="Yang P."/>
            <person name="Bao Y."/>
            <person name="Zhao W."/>
            <person name="Wang W."/>
            <person name="Lu H."/>
            <person name="Wang Q."/>
            <person name="Cui N."/>
            <person name="Li J."/>
            <person name="Chen X."/>
            <person name="Luo L."/>
            <person name="Yu J."/>
            <person name="Kang L."/>
            <person name="Cui F."/>
        </authorList>
    </citation>
    <scope>NUCLEOTIDE SEQUENCE [LARGE SCALE GENOMIC DNA]</scope>
    <source>
        <strain evidence="2">Lst14</strain>
        <tissue evidence="2">Whole body</tissue>
    </source>
</reference>
<comment type="caution">
    <text evidence="2">The sequence shown here is derived from an EMBL/GenBank/DDBJ whole genome shotgun (WGS) entry which is preliminary data.</text>
</comment>
<evidence type="ECO:0000313" key="1">
    <source>
        <dbReference type="EMBL" id="RZF34676.1"/>
    </source>
</evidence>
<sequence length="84" mass="9763">MRRMRIFCQLRSASLPVTRYDRQLDSAVKIEVKRKRRGKRRRGKESDEDCLAADAVTMETADRPVRDVSTIMKLDTGRDLPALR</sequence>
<name>A0A482XL74_LAOST</name>
<proteinExistence type="predicted"/>
<reference evidence="2" key="2">
    <citation type="submission" date="2019-02" db="EMBL/GenBank/DDBJ databases">
        <authorList>
            <person name="Zhu J."/>
            <person name="Jiang F."/>
            <person name="Wang X."/>
            <person name="Yang P."/>
            <person name="Bao Y."/>
            <person name="Zhao W."/>
            <person name="Wang W."/>
            <person name="Lu H."/>
            <person name="Wang Q."/>
            <person name="Cui N."/>
            <person name="Li J."/>
            <person name="Chen X."/>
            <person name="Luo L."/>
            <person name="Yu J."/>
            <person name="Kang L."/>
            <person name="Cui F."/>
        </authorList>
    </citation>
    <scope>NUCLEOTIDE SEQUENCE</scope>
    <source>
        <strain evidence="2">Lst14</strain>
        <tissue evidence="2">Whole body</tissue>
    </source>
</reference>